<dbReference type="Pfam" id="PF13359">
    <property type="entry name" value="DDE_Tnp_4"/>
    <property type="match status" value="1"/>
</dbReference>
<dbReference type="GO" id="GO:0016787">
    <property type="term" value="F:hydrolase activity"/>
    <property type="evidence" value="ECO:0007669"/>
    <property type="project" value="UniProtKB-KW"/>
</dbReference>
<evidence type="ECO:0000256" key="4">
    <source>
        <dbReference type="ARBA" id="ARBA00022722"/>
    </source>
</evidence>
<proteinExistence type="inferred from homology"/>
<keyword evidence="7" id="KW-0539">Nucleus</keyword>
<comment type="cofactor">
    <cofactor evidence="1">
        <name>a divalent metal cation</name>
        <dbReference type="ChEBI" id="CHEBI:60240"/>
    </cofactor>
</comment>
<evidence type="ECO:0000256" key="8">
    <source>
        <dbReference type="SAM" id="MobiDB-lite"/>
    </source>
</evidence>
<feature type="domain" description="DDE Tnp4" evidence="9">
    <location>
        <begin position="106"/>
        <end position="251"/>
    </location>
</feature>
<evidence type="ECO:0000256" key="2">
    <source>
        <dbReference type="ARBA" id="ARBA00004123"/>
    </source>
</evidence>
<reference evidence="10 11" key="1">
    <citation type="journal article" date="2021" name="Elife">
        <title>Chloroplast acquisition without the gene transfer in kleptoplastic sea slugs, Plakobranchus ocellatus.</title>
        <authorList>
            <person name="Maeda T."/>
            <person name="Takahashi S."/>
            <person name="Yoshida T."/>
            <person name="Shimamura S."/>
            <person name="Takaki Y."/>
            <person name="Nagai Y."/>
            <person name="Toyoda A."/>
            <person name="Suzuki Y."/>
            <person name="Arimoto A."/>
            <person name="Ishii H."/>
            <person name="Satoh N."/>
            <person name="Nishiyama T."/>
            <person name="Hasebe M."/>
            <person name="Maruyama T."/>
            <person name="Minagawa J."/>
            <person name="Obokata J."/>
            <person name="Shigenobu S."/>
        </authorList>
    </citation>
    <scope>NUCLEOTIDE SEQUENCE [LARGE SCALE GENOMIC DNA]</scope>
</reference>
<dbReference type="PANTHER" id="PTHR22930:SF85">
    <property type="entry name" value="GH03217P-RELATED"/>
    <property type="match status" value="1"/>
</dbReference>
<dbReference type="GO" id="GO:0004518">
    <property type="term" value="F:nuclease activity"/>
    <property type="evidence" value="ECO:0007669"/>
    <property type="project" value="UniProtKB-KW"/>
</dbReference>
<dbReference type="PANTHER" id="PTHR22930">
    <property type="match status" value="1"/>
</dbReference>
<evidence type="ECO:0000313" key="10">
    <source>
        <dbReference type="EMBL" id="GFN83285.1"/>
    </source>
</evidence>
<evidence type="ECO:0000256" key="6">
    <source>
        <dbReference type="ARBA" id="ARBA00022801"/>
    </source>
</evidence>
<keyword evidence="5" id="KW-0479">Metal-binding</keyword>
<dbReference type="AlphaFoldDB" id="A0AAV3Y7Q1"/>
<evidence type="ECO:0000313" key="11">
    <source>
        <dbReference type="Proteomes" id="UP000735302"/>
    </source>
</evidence>
<comment type="similarity">
    <text evidence="3">Belongs to the HARBI1 family.</text>
</comment>
<sequence length="305" mass="34694">MAAVIVQRYRQRRQIRRNRIFRDRLNPVERFDDRELINKFRFPRLTILQITDEVEGHLLPHGERGDVLPALLQVCLTLRFLATGTFQDAVGEMIGVSQSTGEYSNLDLERPRNNEADYINRKNFHSLNVQIVCNADLLIMDCVARHPGSAHDARVLRESALFAGMERQPPLVNGLILGDSGYPIRDWLITPFGQPANVQEERLNLAHRETRVTVEWCIGVLKRRFYCLHMELRVEPHVASRIVYACCMLHNRATQLGLEAPEDDQAPPAGNIPLPNPGVPNVAGERARTAAGKAMRLHIARTHFH</sequence>
<evidence type="ECO:0000256" key="3">
    <source>
        <dbReference type="ARBA" id="ARBA00006958"/>
    </source>
</evidence>
<dbReference type="GO" id="GO:0046872">
    <property type="term" value="F:metal ion binding"/>
    <property type="evidence" value="ECO:0007669"/>
    <property type="project" value="UniProtKB-KW"/>
</dbReference>
<dbReference type="GO" id="GO:0005634">
    <property type="term" value="C:nucleus"/>
    <property type="evidence" value="ECO:0007669"/>
    <property type="project" value="UniProtKB-SubCell"/>
</dbReference>
<evidence type="ECO:0000259" key="9">
    <source>
        <dbReference type="Pfam" id="PF13359"/>
    </source>
</evidence>
<feature type="region of interest" description="Disordered" evidence="8">
    <location>
        <begin position="260"/>
        <end position="283"/>
    </location>
</feature>
<accession>A0AAV3Y7Q1</accession>
<dbReference type="InterPro" id="IPR045249">
    <property type="entry name" value="HARBI1-like"/>
</dbReference>
<keyword evidence="11" id="KW-1185">Reference proteome</keyword>
<protein>
    <submittedName>
        <fullName evidence="10">Protein alp1-like</fullName>
    </submittedName>
</protein>
<name>A0AAV3Y7Q1_9GAST</name>
<dbReference type="Proteomes" id="UP000735302">
    <property type="component" value="Unassembled WGS sequence"/>
</dbReference>
<dbReference type="EMBL" id="BLXT01001130">
    <property type="protein sequence ID" value="GFN83285.1"/>
    <property type="molecule type" value="Genomic_DNA"/>
</dbReference>
<organism evidence="10 11">
    <name type="scientific">Plakobranchus ocellatus</name>
    <dbReference type="NCBI Taxonomy" id="259542"/>
    <lineage>
        <taxon>Eukaryota</taxon>
        <taxon>Metazoa</taxon>
        <taxon>Spiralia</taxon>
        <taxon>Lophotrochozoa</taxon>
        <taxon>Mollusca</taxon>
        <taxon>Gastropoda</taxon>
        <taxon>Heterobranchia</taxon>
        <taxon>Euthyneura</taxon>
        <taxon>Panpulmonata</taxon>
        <taxon>Sacoglossa</taxon>
        <taxon>Placobranchoidea</taxon>
        <taxon>Plakobranchidae</taxon>
        <taxon>Plakobranchus</taxon>
    </lineage>
</organism>
<keyword evidence="4" id="KW-0540">Nuclease</keyword>
<evidence type="ECO:0000256" key="5">
    <source>
        <dbReference type="ARBA" id="ARBA00022723"/>
    </source>
</evidence>
<evidence type="ECO:0000256" key="1">
    <source>
        <dbReference type="ARBA" id="ARBA00001968"/>
    </source>
</evidence>
<evidence type="ECO:0000256" key="7">
    <source>
        <dbReference type="ARBA" id="ARBA00023242"/>
    </source>
</evidence>
<comment type="caution">
    <text evidence="10">The sequence shown here is derived from an EMBL/GenBank/DDBJ whole genome shotgun (WGS) entry which is preliminary data.</text>
</comment>
<dbReference type="InterPro" id="IPR027806">
    <property type="entry name" value="HARBI1_dom"/>
</dbReference>
<comment type="subcellular location">
    <subcellularLocation>
        <location evidence="2">Nucleus</location>
    </subcellularLocation>
</comment>
<keyword evidence="6" id="KW-0378">Hydrolase</keyword>
<gene>
    <name evidence="10" type="ORF">PoB_000979100</name>
</gene>